<dbReference type="SUPFAM" id="SSF46689">
    <property type="entry name" value="Homeodomain-like"/>
    <property type="match status" value="1"/>
</dbReference>
<dbReference type="PANTHER" id="PTHR30055">
    <property type="entry name" value="HTH-TYPE TRANSCRIPTIONAL REGULATOR RUTR"/>
    <property type="match status" value="1"/>
</dbReference>
<dbReference type="PANTHER" id="PTHR30055:SF151">
    <property type="entry name" value="TRANSCRIPTIONAL REGULATORY PROTEIN"/>
    <property type="match status" value="1"/>
</dbReference>
<proteinExistence type="predicted"/>
<dbReference type="Pfam" id="PF00440">
    <property type="entry name" value="TetR_N"/>
    <property type="match status" value="1"/>
</dbReference>
<keyword evidence="1" id="KW-0805">Transcription regulation</keyword>
<dbReference type="Gene3D" id="1.10.357.10">
    <property type="entry name" value="Tetracycline Repressor, domain 2"/>
    <property type="match status" value="1"/>
</dbReference>
<sequence length="85" mass="9161">MGLTKEGVLEAAVALADEVGGGAPSMRALAKRLGVEAMSLYHHFRNKDLILDGMVDRVFSEIALPPEDLEWRARCGCAGTRCGRC</sequence>
<accession>A0ABW2TIQ4</accession>
<evidence type="ECO:0000256" key="3">
    <source>
        <dbReference type="ARBA" id="ARBA00023163"/>
    </source>
</evidence>
<keyword evidence="7" id="KW-1185">Reference proteome</keyword>
<dbReference type="PROSITE" id="PS50977">
    <property type="entry name" value="HTH_TETR_2"/>
    <property type="match status" value="1"/>
</dbReference>
<gene>
    <name evidence="6" type="ORF">ACFQV2_06340</name>
</gene>
<dbReference type="PRINTS" id="PR00455">
    <property type="entry name" value="HTHTETR"/>
</dbReference>
<evidence type="ECO:0000256" key="2">
    <source>
        <dbReference type="ARBA" id="ARBA00023125"/>
    </source>
</evidence>
<evidence type="ECO:0000256" key="4">
    <source>
        <dbReference type="PROSITE-ProRule" id="PRU00335"/>
    </source>
</evidence>
<protein>
    <submittedName>
        <fullName evidence="6">TetR/AcrR family transcriptional regulator</fullName>
    </submittedName>
</protein>
<keyword evidence="3" id="KW-0804">Transcription</keyword>
<evidence type="ECO:0000259" key="5">
    <source>
        <dbReference type="PROSITE" id="PS50977"/>
    </source>
</evidence>
<evidence type="ECO:0000256" key="1">
    <source>
        <dbReference type="ARBA" id="ARBA00023015"/>
    </source>
</evidence>
<comment type="caution">
    <text evidence="6">The sequence shown here is derived from an EMBL/GenBank/DDBJ whole genome shotgun (WGS) entry which is preliminary data.</text>
</comment>
<organism evidence="6 7">
    <name type="scientific">Actinokineospora soli</name>
    <dbReference type="NCBI Taxonomy" id="1048753"/>
    <lineage>
        <taxon>Bacteria</taxon>
        <taxon>Bacillati</taxon>
        <taxon>Actinomycetota</taxon>
        <taxon>Actinomycetes</taxon>
        <taxon>Pseudonocardiales</taxon>
        <taxon>Pseudonocardiaceae</taxon>
        <taxon>Actinokineospora</taxon>
    </lineage>
</organism>
<dbReference type="InterPro" id="IPR009057">
    <property type="entry name" value="Homeodomain-like_sf"/>
</dbReference>
<dbReference type="Proteomes" id="UP001596512">
    <property type="component" value="Unassembled WGS sequence"/>
</dbReference>
<dbReference type="InterPro" id="IPR001647">
    <property type="entry name" value="HTH_TetR"/>
</dbReference>
<feature type="DNA-binding region" description="H-T-H motif" evidence="4">
    <location>
        <begin position="25"/>
        <end position="44"/>
    </location>
</feature>
<evidence type="ECO:0000313" key="7">
    <source>
        <dbReference type="Proteomes" id="UP001596512"/>
    </source>
</evidence>
<feature type="domain" description="HTH tetR-type" evidence="5">
    <location>
        <begin position="2"/>
        <end position="62"/>
    </location>
</feature>
<dbReference type="EMBL" id="JBHTEY010000004">
    <property type="protein sequence ID" value="MFC7613286.1"/>
    <property type="molecule type" value="Genomic_DNA"/>
</dbReference>
<reference evidence="7" key="1">
    <citation type="journal article" date="2019" name="Int. J. Syst. Evol. Microbiol.">
        <title>The Global Catalogue of Microorganisms (GCM) 10K type strain sequencing project: providing services to taxonomists for standard genome sequencing and annotation.</title>
        <authorList>
            <consortium name="The Broad Institute Genomics Platform"/>
            <consortium name="The Broad Institute Genome Sequencing Center for Infectious Disease"/>
            <person name="Wu L."/>
            <person name="Ma J."/>
        </authorList>
    </citation>
    <scope>NUCLEOTIDE SEQUENCE [LARGE SCALE GENOMIC DNA]</scope>
    <source>
        <strain evidence="7">JCM 17695</strain>
    </source>
</reference>
<dbReference type="InterPro" id="IPR050109">
    <property type="entry name" value="HTH-type_TetR-like_transc_reg"/>
</dbReference>
<name>A0ABW2TIQ4_9PSEU</name>
<evidence type="ECO:0000313" key="6">
    <source>
        <dbReference type="EMBL" id="MFC7613286.1"/>
    </source>
</evidence>
<keyword evidence="2 4" id="KW-0238">DNA-binding</keyword>